<dbReference type="RefSeq" id="YP_010742778.1">
    <property type="nucleotide sequence ID" value="NC_073092.1"/>
</dbReference>
<organism evidence="1 2">
    <name type="scientific">Xanthomonas phage Suba</name>
    <dbReference type="NCBI Taxonomy" id="2674975"/>
    <lineage>
        <taxon>Viruses</taxon>
        <taxon>Duplodnaviria</taxon>
        <taxon>Heunggongvirae</taxon>
        <taxon>Uroviricota</taxon>
        <taxon>Caudoviricetes</taxon>
        <taxon>Stanbaylleyvirinae</taxon>
        <taxon>Subavirus</taxon>
        <taxon>Subavirus suba</taxon>
    </lineage>
</organism>
<dbReference type="KEGG" id="vg:79707318"/>
<keyword evidence="2" id="KW-1185">Reference proteome</keyword>
<proteinExistence type="predicted"/>
<dbReference type="InterPro" id="IPR011604">
    <property type="entry name" value="PDDEXK-like_dom_sf"/>
</dbReference>
<sequence>MNDNVKKIELGAPGVARALEKRIAEAIDSYCQTAYDDGHRNHLGASLIGGDCRRKLFYIFRWVKHHIHSGRMQRLFNRGHREEERFIEWLEGIGFKVWFENREGFYYHGGSETYGILQPGEELRLDCDLITEDNEYYRTHVGMAKAQGLKFPQYRVSDVMGHFGGSLDGIAILPPEWGIEEPVLVEFKTNGTGSSFNKLVEKGMAKAKPQHYAQTGVYGYKYNFRYCVYLNICKNDDNLHVEVVELNHTLGQQMIQKADGIIRSQTPPPKISLVADSYECSQCEFAGVCHRGEPVEINCRSCQHAEPIEGAKWRCNLYPDNGPIPKDVIVIGCNMHKAIE</sequence>
<dbReference type="Proteomes" id="UP000464334">
    <property type="component" value="Chromosome"/>
</dbReference>
<dbReference type="GO" id="GO:0004527">
    <property type="term" value="F:exonuclease activity"/>
    <property type="evidence" value="ECO:0007669"/>
    <property type="project" value="UniProtKB-KW"/>
</dbReference>
<dbReference type="Gene3D" id="3.90.320.10">
    <property type="match status" value="1"/>
</dbReference>
<evidence type="ECO:0000313" key="2">
    <source>
        <dbReference type="Proteomes" id="UP000464334"/>
    </source>
</evidence>
<keyword evidence="1" id="KW-0269">Exonuclease</keyword>
<keyword evidence="1" id="KW-0378">Hydrolase</keyword>
<keyword evidence="1" id="KW-0540">Nuclease</keyword>
<dbReference type="GeneID" id="79707318"/>
<name>A0A679KLI6_9CAUD</name>
<reference evidence="1 2" key="1">
    <citation type="submission" date="2019-12" db="EMBL/GenBank/DDBJ databases">
        <authorList>
            <person name="Ansaldi M."/>
            <person name="Clavijo F."/>
        </authorList>
    </citation>
    <scope>NUCLEOTIDE SEQUENCE [LARGE SCALE GENOMIC DNA]</scope>
</reference>
<dbReference type="EMBL" id="LR743530">
    <property type="protein sequence ID" value="CAA2409794.1"/>
    <property type="molecule type" value="Genomic_DNA"/>
</dbReference>
<evidence type="ECO:0000313" key="1">
    <source>
        <dbReference type="EMBL" id="CAA2409794.1"/>
    </source>
</evidence>
<accession>A0A679KLI6</accession>
<protein>
    <submittedName>
        <fullName evidence="1">Phage Exonuclease</fullName>
    </submittedName>
</protein>